<dbReference type="RefSeq" id="WP_154425659.1">
    <property type="nucleotide sequence ID" value="NZ_VUNN01000014.1"/>
</dbReference>
<protein>
    <submittedName>
        <fullName evidence="1">Uncharacterized protein</fullName>
    </submittedName>
</protein>
<accession>A0A7X2TQM8</accession>
<organism evidence="1 2">
    <name type="scientific">Bullifex porci</name>
    <dbReference type="NCBI Taxonomy" id="2606638"/>
    <lineage>
        <taxon>Bacteria</taxon>
        <taxon>Pseudomonadati</taxon>
        <taxon>Spirochaetota</taxon>
        <taxon>Spirochaetia</taxon>
        <taxon>Spirochaetales</taxon>
        <taxon>Spirochaetaceae</taxon>
        <taxon>Bullifex</taxon>
    </lineage>
</organism>
<keyword evidence="2" id="KW-1185">Reference proteome</keyword>
<reference evidence="1 2" key="1">
    <citation type="submission" date="2019-08" db="EMBL/GenBank/DDBJ databases">
        <title>In-depth cultivation of the pig gut microbiome towards novel bacterial diversity and tailored functional studies.</title>
        <authorList>
            <person name="Wylensek D."/>
            <person name="Hitch T.C.A."/>
            <person name="Clavel T."/>
        </authorList>
    </citation>
    <scope>NUCLEOTIDE SEQUENCE [LARGE SCALE GENOMIC DNA]</scope>
    <source>
        <strain evidence="1 2">NM-380-WT-3C1</strain>
    </source>
</reference>
<comment type="caution">
    <text evidence="1">The sequence shown here is derived from an EMBL/GenBank/DDBJ whole genome shotgun (WGS) entry which is preliminary data.</text>
</comment>
<proteinExistence type="predicted"/>
<name>A0A7X2TQM8_9SPIO</name>
<dbReference type="Proteomes" id="UP000460549">
    <property type="component" value="Unassembled WGS sequence"/>
</dbReference>
<evidence type="ECO:0000313" key="2">
    <source>
        <dbReference type="Proteomes" id="UP000460549"/>
    </source>
</evidence>
<sequence>MLQIPVLNYFCCSICENSFQEIIEPNADSILRNQKECKERRYIDKLFSKVSSINAKQNPEVGKLAEKLDIAISEECNVN</sequence>
<dbReference type="EMBL" id="VUNN01000014">
    <property type="protein sequence ID" value="MSU06649.1"/>
    <property type="molecule type" value="Genomic_DNA"/>
</dbReference>
<evidence type="ECO:0000313" key="1">
    <source>
        <dbReference type="EMBL" id="MSU06649.1"/>
    </source>
</evidence>
<dbReference type="AlphaFoldDB" id="A0A7X2TQM8"/>
<gene>
    <name evidence="1" type="ORF">FYJ80_07655</name>
</gene>